<keyword evidence="3" id="KW-1185">Reference proteome</keyword>
<protein>
    <recommendedName>
        <fullName evidence="1">RNase H type-1 domain-containing protein</fullName>
    </recommendedName>
</protein>
<dbReference type="Proteomes" id="UP000289340">
    <property type="component" value="Chromosome 7"/>
</dbReference>
<evidence type="ECO:0000313" key="2">
    <source>
        <dbReference type="EMBL" id="RZC04070.1"/>
    </source>
</evidence>
<organism evidence="2 3">
    <name type="scientific">Glycine soja</name>
    <name type="common">Wild soybean</name>
    <dbReference type="NCBI Taxonomy" id="3848"/>
    <lineage>
        <taxon>Eukaryota</taxon>
        <taxon>Viridiplantae</taxon>
        <taxon>Streptophyta</taxon>
        <taxon>Embryophyta</taxon>
        <taxon>Tracheophyta</taxon>
        <taxon>Spermatophyta</taxon>
        <taxon>Magnoliopsida</taxon>
        <taxon>eudicotyledons</taxon>
        <taxon>Gunneridae</taxon>
        <taxon>Pentapetalae</taxon>
        <taxon>rosids</taxon>
        <taxon>fabids</taxon>
        <taxon>Fabales</taxon>
        <taxon>Fabaceae</taxon>
        <taxon>Papilionoideae</taxon>
        <taxon>50 kb inversion clade</taxon>
        <taxon>NPAAA clade</taxon>
        <taxon>indigoferoid/millettioid clade</taxon>
        <taxon>Phaseoleae</taxon>
        <taxon>Glycine</taxon>
        <taxon>Glycine subgen. Soja</taxon>
    </lineage>
</organism>
<reference evidence="2 3" key="1">
    <citation type="submission" date="2018-09" db="EMBL/GenBank/DDBJ databases">
        <title>A high-quality reference genome of wild soybean provides a powerful tool to mine soybean genomes.</title>
        <authorList>
            <person name="Xie M."/>
            <person name="Chung C.Y.L."/>
            <person name="Li M.-W."/>
            <person name="Wong F.-L."/>
            <person name="Chan T.-F."/>
            <person name="Lam H.-M."/>
        </authorList>
    </citation>
    <scope>NUCLEOTIDE SEQUENCE [LARGE SCALE GENOMIC DNA]</scope>
    <source>
        <strain evidence="3">cv. W05</strain>
        <tissue evidence="2">Hypocotyl of etiolated seedlings</tissue>
    </source>
</reference>
<dbReference type="CDD" id="cd06222">
    <property type="entry name" value="RNase_H_like"/>
    <property type="match status" value="1"/>
</dbReference>
<evidence type="ECO:0000259" key="1">
    <source>
        <dbReference type="Pfam" id="PF13456"/>
    </source>
</evidence>
<dbReference type="GO" id="GO:0004523">
    <property type="term" value="F:RNA-DNA hybrid ribonuclease activity"/>
    <property type="evidence" value="ECO:0007669"/>
    <property type="project" value="InterPro"/>
</dbReference>
<dbReference type="Gene3D" id="3.30.420.10">
    <property type="entry name" value="Ribonuclease H-like superfamily/Ribonuclease H"/>
    <property type="match status" value="1"/>
</dbReference>
<proteinExistence type="predicted"/>
<dbReference type="InterPro" id="IPR002156">
    <property type="entry name" value="RNaseH_domain"/>
</dbReference>
<dbReference type="Pfam" id="PF13456">
    <property type="entry name" value="RVT_3"/>
    <property type="match status" value="1"/>
</dbReference>
<dbReference type="EMBL" id="QZWG01000007">
    <property type="protein sequence ID" value="RZC04070.1"/>
    <property type="molecule type" value="Genomic_DNA"/>
</dbReference>
<accession>A0A445K011</accession>
<dbReference type="InterPro" id="IPR036397">
    <property type="entry name" value="RNaseH_sf"/>
</dbReference>
<dbReference type="SUPFAM" id="SSF53098">
    <property type="entry name" value="Ribonuclease H-like"/>
    <property type="match status" value="1"/>
</dbReference>
<dbReference type="PANTHER" id="PTHR47723:SF19">
    <property type="entry name" value="POLYNUCLEOTIDYL TRANSFERASE, RIBONUCLEASE H-LIKE SUPERFAMILY PROTEIN"/>
    <property type="match status" value="1"/>
</dbReference>
<evidence type="ECO:0000313" key="3">
    <source>
        <dbReference type="Proteomes" id="UP000289340"/>
    </source>
</evidence>
<dbReference type="GO" id="GO:0003676">
    <property type="term" value="F:nucleic acid binding"/>
    <property type="evidence" value="ECO:0007669"/>
    <property type="project" value="InterPro"/>
</dbReference>
<name>A0A445K011_GLYSO</name>
<dbReference type="AlphaFoldDB" id="A0A445K011"/>
<dbReference type="InterPro" id="IPR044730">
    <property type="entry name" value="RNase_H-like_dom_plant"/>
</dbReference>
<dbReference type="SMR" id="A0A445K011"/>
<dbReference type="InterPro" id="IPR053151">
    <property type="entry name" value="RNase_H-like"/>
</dbReference>
<comment type="caution">
    <text evidence="2">The sequence shown here is derived from an EMBL/GenBank/DDBJ whole genome shotgun (WGS) entry which is preliminary data.</text>
</comment>
<feature type="domain" description="RNase H type-1" evidence="1">
    <location>
        <begin position="2"/>
        <end position="122"/>
    </location>
</feature>
<sequence>MNVDGSFFPSNKRIGSRGVVRDLNYTRMVGLSSLDEVDDIDMSEILAWNHDLNLAWDRGFRKVLCEMDNLNLVHILNSKEGFETHLHVTLLLEAREKIQRDWKIEVNHVDKEANGVAHFLAGRGVCQEQPLCIWEIPSS</sequence>
<dbReference type="PANTHER" id="PTHR47723">
    <property type="entry name" value="OS05G0353850 PROTEIN"/>
    <property type="match status" value="1"/>
</dbReference>
<dbReference type="InterPro" id="IPR012337">
    <property type="entry name" value="RNaseH-like_sf"/>
</dbReference>
<gene>
    <name evidence="2" type="ORF">D0Y65_018620</name>
</gene>